<dbReference type="Proteomes" id="UP000007110">
    <property type="component" value="Unassembled WGS sequence"/>
</dbReference>
<proteinExistence type="inferred from homology"/>
<feature type="transmembrane region" description="Helical" evidence="9">
    <location>
        <begin position="131"/>
        <end position="149"/>
    </location>
</feature>
<evidence type="ECO:0000256" key="1">
    <source>
        <dbReference type="ARBA" id="ARBA00004141"/>
    </source>
</evidence>
<dbReference type="PIRSF" id="PIRSF023381">
    <property type="entry name" value="MannP-dilichol_defect-1p"/>
    <property type="match status" value="1"/>
</dbReference>
<evidence type="ECO:0000256" key="7">
    <source>
        <dbReference type="ARBA" id="ARBA00038475"/>
    </source>
</evidence>
<dbReference type="GeneID" id="592107"/>
<dbReference type="InParanoid" id="A0A7M7HIY1"/>
<dbReference type="PANTHER" id="PTHR12226:SF2">
    <property type="entry name" value="MANNOSE-P-DOLICHOL UTILIZATION DEFECT 1 PROTEIN"/>
    <property type="match status" value="1"/>
</dbReference>
<evidence type="ECO:0000256" key="5">
    <source>
        <dbReference type="ARBA" id="ARBA00022989"/>
    </source>
</evidence>
<feature type="transmembrane region" description="Helical" evidence="9">
    <location>
        <begin position="75"/>
        <end position="95"/>
    </location>
</feature>
<comment type="similarity">
    <text evidence="7 8">Belongs to the MPDU1 (TC 2.A.43.3) family.</text>
</comment>
<dbReference type="OrthoDB" id="271506at2759"/>
<dbReference type="FunFam" id="1.20.1280.290:FF:000031">
    <property type="entry name" value="Mannose-P-dolichol utilization defect 1"/>
    <property type="match status" value="1"/>
</dbReference>
<dbReference type="KEGG" id="spu:592107"/>
<evidence type="ECO:0000256" key="9">
    <source>
        <dbReference type="SAM" id="Phobius"/>
    </source>
</evidence>
<keyword evidence="3 8" id="KW-0812">Transmembrane</keyword>
<keyword evidence="5 8" id="KW-1133">Transmembrane helix</keyword>
<dbReference type="Gene3D" id="1.20.1280.290">
    <property type="match status" value="2"/>
</dbReference>
<organism evidence="10 11">
    <name type="scientific">Strongylocentrotus purpuratus</name>
    <name type="common">Purple sea urchin</name>
    <dbReference type="NCBI Taxonomy" id="7668"/>
    <lineage>
        <taxon>Eukaryota</taxon>
        <taxon>Metazoa</taxon>
        <taxon>Echinodermata</taxon>
        <taxon>Eleutherozoa</taxon>
        <taxon>Echinozoa</taxon>
        <taxon>Echinoidea</taxon>
        <taxon>Euechinoidea</taxon>
        <taxon>Echinacea</taxon>
        <taxon>Camarodonta</taxon>
        <taxon>Echinidea</taxon>
        <taxon>Strongylocentrotidae</taxon>
        <taxon>Strongylocentrotus</taxon>
    </lineage>
</organism>
<evidence type="ECO:0000256" key="4">
    <source>
        <dbReference type="ARBA" id="ARBA00022737"/>
    </source>
</evidence>
<dbReference type="GO" id="GO:0009312">
    <property type="term" value="P:oligosaccharide biosynthetic process"/>
    <property type="evidence" value="ECO:0000318"/>
    <property type="project" value="GO_Central"/>
</dbReference>
<protein>
    <recommendedName>
        <fullName evidence="8">Mannose-P-dolichol utilization defect 1 protein homolog</fullName>
    </recommendedName>
</protein>
<dbReference type="CTD" id="9526"/>
<reference evidence="10" key="2">
    <citation type="submission" date="2021-01" db="UniProtKB">
        <authorList>
            <consortium name="EnsemblMetazoa"/>
        </authorList>
    </citation>
    <scope>IDENTIFICATION</scope>
</reference>
<dbReference type="FunCoup" id="A0A7M7HIY1">
    <property type="interactions" value="2220"/>
</dbReference>
<reference evidence="11" key="1">
    <citation type="submission" date="2015-02" db="EMBL/GenBank/DDBJ databases">
        <title>Genome sequencing for Strongylocentrotus purpuratus.</title>
        <authorList>
            <person name="Murali S."/>
            <person name="Liu Y."/>
            <person name="Vee V."/>
            <person name="English A."/>
            <person name="Wang M."/>
            <person name="Skinner E."/>
            <person name="Han Y."/>
            <person name="Muzny D.M."/>
            <person name="Worley K.C."/>
            <person name="Gibbs R.A."/>
        </authorList>
    </citation>
    <scope>NUCLEOTIDE SEQUENCE</scope>
</reference>
<comment type="subcellular location">
    <subcellularLocation>
        <location evidence="1 8">Membrane</location>
        <topology evidence="1 8">Multi-pass membrane protein</topology>
    </subcellularLocation>
</comment>
<evidence type="ECO:0000256" key="2">
    <source>
        <dbReference type="ARBA" id="ARBA00022448"/>
    </source>
</evidence>
<dbReference type="RefSeq" id="XP_011671587.1">
    <property type="nucleotide sequence ID" value="XM_011673285.2"/>
</dbReference>
<evidence type="ECO:0000313" key="10">
    <source>
        <dbReference type="EnsemblMetazoa" id="XP_011671587"/>
    </source>
</evidence>
<evidence type="ECO:0000313" key="11">
    <source>
        <dbReference type="Proteomes" id="UP000007110"/>
    </source>
</evidence>
<name>A0A7M7HIY1_STRPU</name>
<accession>A0A7M7HIY1</accession>
<keyword evidence="6 8" id="KW-0472">Membrane</keyword>
<dbReference type="EnsemblMetazoa" id="XM_011673285">
    <property type="protein sequence ID" value="XP_011671587"/>
    <property type="gene ID" value="LOC592107"/>
</dbReference>
<dbReference type="SMART" id="SM00679">
    <property type="entry name" value="CTNS"/>
    <property type="match status" value="2"/>
</dbReference>
<keyword evidence="2" id="KW-0813">Transport</keyword>
<keyword evidence="11" id="KW-1185">Reference proteome</keyword>
<evidence type="ECO:0000256" key="6">
    <source>
        <dbReference type="ARBA" id="ARBA00023136"/>
    </source>
</evidence>
<dbReference type="GO" id="GO:0016020">
    <property type="term" value="C:membrane"/>
    <property type="evidence" value="ECO:0007669"/>
    <property type="project" value="UniProtKB-SubCell"/>
</dbReference>
<dbReference type="Pfam" id="PF04193">
    <property type="entry name" value="PQ-loop"/>
    <property type="match status" value="2"/>
</dbReference>
<feature type="transmembrane region" description="Helical" evidence="9">
    <location>
        <begin position="101"/>
        <end position="124"/>
    </location>
</feature>
<dbReference type="PANTHER" id="PTHR12226">
    <property type="entry name" value="MANNOSE-P-DOLICHOL UTILIZATION DEFECT 1 LEC35 -RELATED"/>
    <property type="match status" value="1"/>
</dbReference>
<sequence length="252" mass="27504">MEVETERTGLFPWLVMLLLPEDCYITFFEDFNFLDIPCLKVALSKGLGLGIIAGSLMVKLPQIGKILASKSGEGLNVLAVLLELAAISSSWAYSFANSYPFSAWGEALFLAVQTVTIAFLCMLYNGNQAGAVSFLLSYLGIMYVLLSGLTPMSTIAMLQAGNMPIVIVSKLIQAYTNFSNGHTGQLSAVTVFLLTAGSLARIFTSVQETNDPMLVWTYIVASTCNSIITLQLVWYWGATKEYLSRQQSKKAE</sequence>
<dbReference type="OMA" id="LQVLYYW"/>
<feature type="transmembrane region" description="Helical" evidence="9">
    <location>
        <begin position="215"/>
        <end position="236"/>
    </location>
</feature>
<evidence type="ECO:0000256" key="3">
    <source>
        <dbReference type="ARBA" id="ARBA00022692"/>
    </source>
</evidence>
<dbReference type="AlphaFoldDB" id="A0A7M7HIY1"/>
<keyword evidence="4" id="KW-0677">Repeat</keyword>
<dbReference type="InterPro" id="IPR006603">
    <property type="entry name" value="PQ-loop_rpt"/>
</dbReference>
<evidence type="ECO:0000256" key="8">
    <source>
        <dbReference type="PIRNR" id="PIRNR023381"/>
    </source>
</evidence>
<dbReference type="InterPro" id="IPR016817">
    <property type="entry name" value="MannP-dilichol_defect-1"/>
</dbReference>
<dbReference type="FunFam" id="1.20.1280.290:FF:000006">
    <property type="entry name" value="mannose-P-dolichol utilization defect 1 protein"/>
    <property type="match status" value="1"/>
</dbReference>